<reference evidence="2" key="1">
    <citation type="journal article" date="2014" name="Front. Microbiol.">
        <title>High frequency of phylogenetically diverse reductive dehalogenase-homologous genes in deep subseafloor sedimentary metagenomes.</title>
        <authorList>
            <person name="Kawai M."/>
            <person name="Futagami T."/>
            <person name="Toyoda A."/>
            <person name="Takaki Y."/>
            <person name="Nishi S."/>
            <person name="Hori S."/>
            <person name="Arai W."/>
            <person name="Tsubouchi T."/>
            <person name="Morono Y."/>
            <person name="Uchiyama I."/>
            <person name="Ito T."/>
            <person name="Fujiyama A."/>
            <person name="Inagaki F."/>
            <person name="Takami H."/>
        </authorList>
    </citation>
    <scope>NUCLEOTIDE SEQUENCE</scope>
    <source>
        <strain evidence="2">Expedition CK06-06</strain>
    </source>
</reference>
<dbReference type="EMBL" id="BARS01002939">
    <property type="protein sequence ID" value="GAF75103.1"/>
    <property type="molecule type" value="Genomic_DNA"/>
</dbReference>
<evidence type="ECO:0000256" key="1">
    <source>
        <dbReference type="SAM" id="MobiDB-lite"/>
    </source>
</evidence>
<dbReference type="AlphaFoldDB" id="X0S201"/>
<comment type="caution">
    <text evidence="2">The sequence shown here is derived from an EMBL/GenBank/DDBJ whole genome shotgun (WGS) entry which is preliminary data.</text>
</comment>
<name>X0S201_9ZZZZ</name>
<feature type="region of interest" description="Disordered" evidence="1">
    <location>
        <begin position="51"/>
        <end position="74"/>
    </location>
</feature>
<proteinExistence type="predicted"/>
<accession>X0S201</accession>
<evidence type="ECO:0000313" key="2">
    <source>
        <dbReference type="EMBL" id="GAF75103.1"/>
    </source>
</evidence>
<gene>
    <name evidence="2" type="ORF">S01H1_05645</name>
</gene>
<sequence length="74" mass="8619">MKDLIQTLRSQIKNLEKEGQNEQKKKCPFKKPVKIENFIEYISYYDAEQGEDRQKSPFIGKSPGPKENVRSSVT</sequence>
<protein>
    <submittedName>
        <fullName evidence="2">Uncharacterized protein</fullName>
    </submittedName>
</protein>
<organism evidence="2">
    <name type="scientific">marine sediment metagenome</name>
    <dbReference type="NCBI Taxonomy" id="412755"/>
    <lineage>
        <taxon>unclassified sequences</taxon>
        <taxon>metagenomes</taxon>
        <taxon>ecological metagenomes</taxon>
    </lineage>
</organism>